<dbReference type="AlphaFoldDB" id="A0A0F9BWD4"/>
<dbReference type="InterPro" id="IPR023385">
    <property type="entry name" value="YopX-like_C"/>
</dbReference>
<sequence length="112" mass="12760">MREMKYRFYYKGQRIEDNLTLTEIGGRCEFHWAHDVDIVEYTGLKDKNGVEIYEGDVLKFAAADGAWSNGVAVVFRHGMFSTVAGSVWGLCVREGLVEVIGNIWENPELIRD</sequence>
<dbReference type="EMBL" id="LAZR01035925">
    <property type="protein sequence ID" value="KKL26189.1"/>
    <property type="molecule type" value="Genomic_DNA"/>
</dbReference>
<organism evidence="2">
    <name type="scientific">marine sediment metagenome</name>
    <dbReference type="NCBI Taxonomy" id="412755"/>
    <lineage>
        <taxon>unclassified sequences</taxon>
        <taxon>metagenomes</taxon>
        <taxon>ecological metagenomes</taxon>
    </lineage>
</organism>
<evidence type="ECO:0000313" key="2">
    <source>
        <dbReference type="EMBL" id="KKL26189.1"/>
    </source>
</evidence>
<reference evidence="2" key="1">
    <citation type="journal article" date="2015" name="Nature">
        <title>Complex archaea that bridge the gap between prokaryotes and eukaryotes.</title>
        <authorList>
            <person name="Spang A."/>
            <person name="Saw J.H."/>
            <person name="Jorgensen S.L."/>
            <person name="Zaremba-Niedzwiedzka K."/>
            <person name="Martijn J."/>
            <person name="Lind A.E."/>
            <person name="van Eijk R."/>
            <person name="Schleper C."/>
            <person name="Guy L."/>
            <person name="Ettema T.J."/>
        </authorList>
    </citation>
    <scope>NUCLEOTIDE SEQUENCE</scope>
</reference>
<dbReference type="Pfam" id="PF09643">
    <property type="entry name" value="YopX"/>
    <property type="match status" value="1"/>
</dbReference>
<comment type="caution">
    <text evidence="2">The sequence shown here is derived from an EMBL/GenBank/DDBJ whole genome shotgun (WGS) entry which is preliminary data.</text>
</comment>
<proteinExistence type="predicted"/>
<name>A0A0F9BWD4_9ZZZZ</name>
<gene>
    <name evidence="2" type="ORF">LCGC14_2397800</name>
</gene>
<evidence type="ECO:0000259" key="1">
    <source>
        <dbReference type="Pfam" id="PF09643"/>
    </source>
</evidence>
<dbReference type="InterPro" id="IPR019096">
    <property type="entry name" value="YopX_protein"/>
</dbReference>
<dbReference type="Gene3D" id="2.30.30.290">
    <property type="entry name" value="YopX-like domains"/>
    <property type="match status" value="1"/>
</dbReference>
<dbReference type="SUPFAM" id="SSF159006">
    <property type="entry name" value="YopX-like"/>
    <property type="match status" value="1"/>
</dbReference>
<accession>A0A0F9BWD4</accession>
<feature type="domain" description="YopX protein" evidence="1">
    <location>
        <begin position="15"/>
        <end position="110"/>
    </location>
</feature>
<protein>
    <recommendedName>
        <fullName evidence="1">YopX protein domain-containing protein</fullName>
    </recommendedName>
</protein>